<gene>
    <name evidence="1" type="ORF">Ami3637_07770</name>
</gene>
<evidence type="ECO:0008006" key="3">
    <source>
        <dbReference type="Google" id="ProtNLM"/>
    </source>
</evidence>
<sequence length="153" mass="15875">MSGIVSYDLFASKVGSSTSGFTPEGGIYETFVNKTGALSIKGTIVIAGASVDNSVSIAPVDSQMPIGVIYENGIADGSPVKVVVYGKAEVLLEDNATATSGFWCGVSTTQAGRMIQLNNVPNTPQFNTEIGHSLQTISTGSTDLLALVQLHFN</sequence>
<dbReference type="KEGG" id="amic:Ami3637_07770"/>
<evidence type="ECO:0000313" key="1">
    <source>
        <dbReference type="EMBL" id="QHI72314.1"/>
    </source>
</evidence>
<protein>
    <recommendedName>
        <fullName evidence="3">Head decoration protein</fullName>
    </recommendedName>
</protein>
<organism evidence="1 2">
    <name type="scientific">Aminipila terrae</name>
    <dbReference type="NCBI Taxonomy" id="2697030"/>
    <lineage>
        <taxon>Bacteria</taxon>
        <taxon>Bacillati</taxon>
        <taxon>Bacillota</taxon>
        <taxon>Clostridia</taxon>
        <taxon>Peptostreptococcales</taxon>
        <taxon>Anaerovoracaceae</taxon>
        <taxon>Aminipila</taxon>
    </lineage>
</organism>
<dbReference type="AlphaFoldDB" id="A0A6P1MI82"/>
<reference evidence="1 2" key="1">
    <citation type="submission" date="2020-01" db="EMBL/GenBank/DDBJ databases">
        <title>Genomic analysis of Aminipila sp. CBA3637.</title>
        <authorList>
            <person name="Kim Y.B."/>
            <person name="Roh S.W."/>
        </authorList>
    </citation>
    <scope>NUCLEOTIDE SEQUENCE [LARGE SCALE GENOMIC DNA]</scope>
    <source>
        <strain evidence="1 2">CBA3637</strain>
    </source>
</reference>
<proteinExistence type="predicted"/>
<dbReference type="EMBL" id="CP047591">
    <property type="protein sequence ID" value="QHI72314.1"/>
    <property type="molecule type" value="Genomic_DNA"/>
</dbReference>
<accession>A0A6P1MI82</accession>
<evidence type="ECO:0000313" key="2">
    <source>
        <dbReference type="Proteomes" id="UP000463883"/>
    </source>
</evidence>
<dbReference type="RefSeq" id="WP_162362084.1">
    <property type="nucleotide sequence ID" value="NZ_CP047591.1"/>
</dbReference>
<dbReference type="Proteomes" id="UP000463883">
    <property type="component" value="Chromosome"/>
</dbReference>
<keyword evidence="2" id="KW-1185">Reference proteome</keyword>
<name>A0A6P1MI82_9FIRM</name>